<dbReference type="OrthoDB" id="8830244at2759"/>
<dbReference type="RefSeq" id="XP_020020070.2">
    <property type="nucleotide sequence ID" value="XM_020164481.2"/>
</dbReference>
<accession>A0A8B7UPF1</accession>
<keyword evidence="4 8" id="KW-0812">Transmembrane</keyword>
<dbReference type="KEGG" id="ccan:109686915"/>
<keyword evidence="7 8" id="KW-0472">Membrane</keyword>
<evidence type="ECO:0000256" key="4">
    <source>
        <dbReference type="ARBA" id="ARBA00022692"/>
    </source>
</evidence>
<dbReference type="GO" id="GO:0005923">
    <property type="term" value="C:bicellular tight junction"/>
    <property type="evidence" value="ECO:0007669"/>
    <property type="project" value="UniProtKB-SubCell"/>
</dbReference>
<protein>
    <recommendedName>
        <fullName evidence="8">Claudin</fullName>
    </recommendedName>
</protein>
<dbReference type="GO" id="GO:0005886">
    <property type="term" value="C:plasma membrane"/>
    <property type="evidence" value="ECO:0007669"/>
    <property type="project" value="UniProtKB-SubCell"/>
</dbReference>
<keyword evidence="5 8" id="KW-0965">Cell junction</keyword>
<dbReference type="Proteomes" id="UP001732720">
    <property type="component" value="Chromosome 6"/>
</dbReference>
<dbReference type="PANTHER" id="PTHR12002">
    <property type="entry name" value="CLAUDIN"/>
    <property type="match status" value="1"/>
</dbReference>
<dbReference type="InterPro" id="IPR004031">
    <property type="entry name" value="PMP22/EMP/MP20/Claudin"/>
</dbReference>
<evidence type="ECO:0000256" key="2">
    <source>
        <dbReference type="ARBA" id="ARBA00022427"/>
    </source>
</evidence>
<comment type="function">
    <text evidence="8">Claudins function as major constituents of the tight junction complexes that regulate the permeability of epithelia.</text>
</comment>
<evidence type="ECO:0000313" key="9">
    <source>
        <dbReference type="Proteomes" id="UP001732720"/>
    </source>
</evidence>
<evidence type="ECO:0000256" key="3">
    <source>
        <dbReference type="ARBA" id="ARBA00022475"/>
    </source>
</evidence>
<evidence type="ECO:0000256" key="7">
    <source>
        <dbReference type="ARBA" id="ARBA00023136"/>
    </source>
</evidence>
<comment type="subcellular location">
    <subcellularLocation>
        <location evidence="8">Cell junction</location>
        <location evidence="8">Tight junction</location>
    </subcellularLocation>
    <subcellularLocation>
        <location evidence="8">Cell membrane</location>
        <topology evidence="8">Multi-pass membrane protein</topology>
    </subcellularLocation>
</comment>
<dbReference type="InterPro" id="IPR017974">
    <property type="entry name" value="Claudin_CS"/>
</dbReference>
<sequence length="210" mass="22851">MASMRLQVTGIALAFLGWLCAVLSCALPMWRVTVFLNSDMYEAEFVSEGLWKVCDFLNGTQIQCTEYGTLEIFPQDILVARVLMVTCIVVAALGLLFSVVRVKCTKRVEGETTKAKAMTKAGVMFLVAAFLLIFPVTWITHGIIFHNLSVLEGSGESQKMGASLYIGWVAAVLLLLGGALLCCTRLLCLILQPHSADYSAPTQCPHPPCS</sequence>
<dbReference type="InterPro" id="IPR006187">
    <property type="entry name" value="Claudin"/>
</dbReference>
<keyword evidence="9" id="KW-1185">Reference proteome</keyword>
<dbReference type="GeneID" id="109686915"/>
<dbReference type="PROSITE" id="PS01346">
    <property type="entry name" value="CLAUDIN"/>
    <property type="match status" value="1"/>
</dbReference>
<dbReference type="AlphaFoldDB" id="A0A8B7UPF1"/>
<evidence type="ECO:0000313" key="10">
    <source>
        <dbReference type="RefSeq" id="XP_020020070.2"/>
    </source>
</evidence>
<name>A0A8B7UPF1_CASCN</name>
<comment type="caution">
    <text evidence="8">Lacks conserved residue(s) required for the propagation of feature annotation.</text>
</comment>
<dbReference type="GO" id="GO:0005198">
    <property type="term" value="F:structural molecule activity"/>
    <property type="evidence" value="ECO:0007669"/>
    <property type="project" value="InterPro"/>
</dbReference>
<organism evidence="10">
    <name type="scientific">Castor canadensis</name>
    <name type="common">American beaver</name>
    <dbReference type="NCBI Taxonomy" id="51338"/>
    <lineage>
        <taxon>Eukaryota</taxon>
        <taxon>Metazoa</taxon>
        <taxon>Chordata</taxon>
        <taxon>Craniata</taxon>
        <taxon>Vertebrata</taxon>
        <taxon>Euteleostomi</taxon>
        <taxon>Mammalia</taxon>
        <taxon>Eutheria</taxon>
        <taxon>Euarchontoglires</taxon>
        <taxon>Glires</taxon>
        <taxon>Rodentia</taxon>
        <taxon>Castorimorpha</taxon>
        <taxon>Castoridae</taxon>
        <taxon>Castor</taxon>
    </lineage>
</organism>
<dbReference type="Gene3D" id="1.20.140.150">
    <property type="match status" value="1"/>
</dbReference>
<proteinExistence type="inferred from homology"/>
<evidence type="ECO:0000256" key="5">
    <source>
        <dbReference type="ARBA" id="ARBA00022949"/>
    </source>
</evidence>
<keyword evidence="3 8" id="KW-1003">Cell membrane</keyword>
<dbReference type="Pfam" id="PF00822">
    <property type="entry name" value="PMP22_Claudin"/>
    <property type="match status" value="1"/>
</dbReference>
<dbReference type="PROSITE" id="PS51257">
    <property type="entry name" value="PROKAR_LIPOPROTEIN"/>
    <property type="match status" value="1"/>
</dbReference>
<keyword evidence="2 8" id="KW-0796">Tight junction</keyword>
<comment type="similarity">
    <text evidence="1 8">Belongs to the claudin family.</text>
</comment>
<evidence type="ECO:0000256" key="6">
    <source>
        <dbReference type="ARBA" id="ARBA00022989"/>
    </source>
</evidence>
<evidence type="ECO:0000256" key="1">
    <source>
        <dbReference type="ARBA" id="ARBA00008295"/>
    </source>
</evidence>
<gene>
    <name evidence="10" type="primary">LOC109686915</name>
</gene>
<keyword evidence="6 8" id="KW-1133">Transmembrane helix</keyword>
<evidence type="ECO:0000256" key="8">
    <source>
        <dbReference type="RuleBase" id="RU060637"/>
    </source>
</evidence>
<reference evidence="10" key="1">
    <citation type="submission" date="2025-08" db="UniProtKB">
        <authorList>
            <consortium name="RefSeq"/>
        </authorList>
    </citation>
    <scope>IDENTIFICATION</scope>
</reference>
<dbReference type="PRINTS" id="PR01077">
    <property type="entry name" value="CLAUDIN"/>
</dbReference>